<dbReference type="Proteomes" id="UP000226396">
    <property type="component" value="Segment"/>
</dbReference>
<dbReference type="KEGG" id="vg:77938969"/>
<dbReference type="InterPro" id="IPR012596">
    <property type="entry name" value="Phage_T4_Y12G"/>
</dbReference>
<dbReference type="Gene3D" id="1.10.357.40">
    <property type="entry name" value="YbiA-like"/>
    <property type="match status" value="1"/>
</dbReference>
<dbReference type="GeneID" id="77938969"/>
<dbReference type="RefSeq" id="YP_010662952.1">
    <property type="nucleotide sequence ID" value="NC_070890.1"/>
</dbReference>
<accession>A0A223VZM9</accession>
<dbReference type="InterPro" id="IPR037238">
    <property type="entry name" value="YbiA-like_sf"/>
</dbReference>
<keyword evidence="2" id="KW-1185">Reference proteome</keyword>
<protein>
    <submittedName>
        <fullName evidence="1">Uncharacterized protein</fullName>
    </submittedName>
</protein>
<name>A0A223VZM9_9CAUD</name>
<sequence>MNIGAGNSYPSNALSNFAAHSFVFRGVECASAEGLLQSLKFDKPHIQVEVCKLVGLQAKFRGKKRNKAWKRVQCLWWNGEAIPRHSKEYQELLTEIFDSLSQNDSFCRALLATRDAVLTHSIGHNDSSQTILTEREFCRQLTRVREVLRSRK</sequence>
<evidence type="ECO:0000313" key="2">
    <source>
        <dbReference type="Proteomes" id="UP000226396"/>
    </source>
</evidence>
<evidence type="ECO:0000313" key="1">
    <source>
        <dbReference type="EMBL" id="ASV44620.1"/>
    </source>
</evidence>
<dbReference type="EMBL" id="MF403007">
    <property type="protein sequence ID" value="ASV44620.1"/>
    <property type="molecule type" value="Genomic_DNA"/>
</dbReference>
<dbReference type="SUPFAM" id="SSF143990">
    <property type="entry name" value="YbiA-like"/>
    <property type="match status" value="1"/>
</dbReference>
<organism evidence="1 2">
    <name type="scientific">Agrobacterium phage Atu_ph04</name>
    <dbReference type="NCBI Taxonomy" id="2024263"/>
    <lineage>
        <taxon>Viruses</taxon>
        <taxon>Duplodnaviria</taxon>
        <taxon>Heunggongvirae</taxon>
        <taxon>Uroviricota</taxon>
        <taxon>Caudoviricetes</taxon>
        <taxon>Pootjesviridae</taxon>
        <taxon>Rollinsvirus</taxon>
        <taxon>Rollinsvirus ph04</taxon>
    </lineage>
</organism>
<proteinExistence type="predicted"/>
<reference evidence="1 2" key="1">
    <citation type="submission" date="2017-06" db="EMBL/GenBank/DDBJ databases">
        <authorList>
            <person name="Kim H.J."/>
            <person name="Triplett B.A."/>
        </authorList>
    </citation>
    <scope>NUCLEOTIDE SEQUENCE [LARGE SCALE GENOMIC DNA]</scope>
</reference>
<dbReference type="Pfam" id="PF08010">
    <property type="entry name" value="Phage_30_3"/>
    <property type="match status" value="1"/>
</dbReference>